<evidence type="ECO:0000313" key="5">
    <source>
        <dbReference type="EMBL" id="RRB18339.1"/>
    </source>
</evidence>
<accession>A0A3P1CYL7</accession>
<evidence type="ECO:0000256" key="3">
    <source>
        <dbReference type="ARBA" id="ARBA00023237"/>
    </source>
</evidence>
<evidence type="ECO:0000256" key="1">
    <source>
        <dbReference type="ARBA" id="ARBA00022692"/>
    </source>
</evidence>
<name>A0A3P1CYL7_9BACT</name>
<dbReference type="Proteomes" id="UP000274271">
    <property type="component" value="Unassembled WGS sequence"/>
</dbReference>
<dbReference type="Gene3D" id="2.40.160.50">
    <property type="entry name" value="membrane protein fhac: a member of the omp85/tpsb transporter family"/>
    <property type="match status" value="1"/>
</dbReference>
<dbReference type="InterPro" id="IPR039910">
    <property type="entry name" value="D15-like"/>
</dbReference>
<keyword evidence="6" id="KW-1185">Reference proteome</keyword>
<sequence>MNYKLRRSNVSNHPKFAISTAYFLSILTGLIASLTGCVSSKNLQKNQYLLFSQTVRGNRTVSSTEFEALIPQKPNRRILRLPITPALWFYRLGSQSFDKEAAQRNLEAKRKEYDQFIEKPDSTRSHRKQLKRFNRQLTRLRRRAEEGNWVMRSLGEPPAYFYEPEARENAEKMQRFLFNNGFILGKASYSVDSSKLLGRRVRVTYNITENVPFLLNKITYQIADPRVDSIVRQTLSRSTLKSGERYNADKVEAERVRIEELLRNNGYYSFSRQYIPLPLDVDSARNLSTDSSHRNLNILVRIANPPGQARHPVYTIGEVDVRVARAEDRSSLDTVNYNGLRFLLGKQNYAIRLLDSRIFLRPDSLYRLRNYQDSQRQLFLLNQFRFANISFTDTTGRRLRTRVNLVPIDKYELTTEGGVFVLYQGQGYPGPFSNFSFRIHNIFGGLGTFETALRYGFEAQTGYSSLKSSVGFAQEFGLNTSLIFPHIVFPGKIRFLFNRLNPRTQVSLGVNNTSRPEYRRRILRTALSYNWLKNNSHQYNFVVADINYLNATIRTGAVGDTFRAYLNRQDSLGSTIRNSFRSAFASSIGFTYTYNTNVLGQNRRANFLRLSFESGGTTLNLFNDEKLQKFFNTTPTSGLQYYKYLRGSIDFRHYIPLRPKTSLAFRFNTGLVYGYGTNKTAPYEKLFFAGGSNSIRAWLPRRLGAGSAIPYTRDDKGLVPEFNPKRPGQFRYDFEQPGDMIIESSAELRTHLFHLGGDINGAVFMDAGNVWTLRDNANRSGENFSRNFIQQIAVGAGVGLRIDFSFFIIRLDGAVKVYDPARYFIYDPGQNYFIEGKKSGDLIDERYFLPKFRFDKMFRGPNPLVINFGIGYPF</sequence>
<feature type="coiled-coil region" evidence="4">
    <location>
        <begin position="99"/>
        <end position="143"/>
    </location>
</feature>
<dbReference type="PANTHER" id="PTHR12815">
    <property type="entry name" value="SORTING AND ASSEMBLY MACHINERY SAMM50 PROTEIN FAMILY MEMBER"/>
    <property type="match status" value="1"/>
</dbReference>
<evidence type="ECO:0000256" key="4">
    <source>
        <dbReference type="SAM" id="Coils"/>
    </source>
</evidence>
<keyword evidence="3" id="KW-0472">Membrane</keyword>
<evidence type="ECO:0000313" key="6">
    <source>
        <dbReference type="Proteomes" id="UP000274271"/>
    </source>
</evidence>
<dbReference type="OrthoDB" id="9814535at2"/>
<organism evidence="5 6">
    <name type="scientific">Larkinella knui</name>
    <dbReference type="NCBI Taxonomy" id="2025310"/>
    <lineage>
        <taxon>Bacteria</taxon>
        <taxon>Pseudomonadati</taxon>
        <taxon>Bacteroidota</taxon>
        <taxon>Cytophagia</taxon>
        <taxon>Cytophagales</taxon>
        <taxon>Spirosomataceae</taxon>
        <taxon>Larkinella</taxon>
    </lineage>
</organism>
<reference evidence="5 6" key="1">
    <citation type="submission" date="2018-11" db="EMBL/GenBank/DDBJ databases">
        <authorList>
            <person name="Zhou Z."/>
            <person name="Wang G."/>
        </authorList>
    </citation>
    <scope>NUCLEOTIDE SEQUENCE [LARGE SCALE GENOMIC DNA]</scope>
    <source>
        <strain evidence="5 6">KCTC42998</strain>
    </source>
</reference>
<protein>
    <submittedName>
        <fullName evidence="5">Outer membrane protein assembly factor</fullName>
    </submittedName>
</protein>
<keyword evidence="1" id="KW-0812">Transmembrane</keyword>
<keyword evidence="2" id="KW-0732">Signal</keyword>
<keyword evidence="4" id="KW-0175">Coiled coil</keyword>
<dbReference type="PANTHER" id="PTHR12815:SF47">
    <property type="entry name" value="TRANSLOCATION AND ASSEMBLY MODULE SUBUNIT TAMA"/>
    <property type="match status" value="1"/>
</dbReference>
<gene>
    <name evidence="5" type="ORF">EHT87_08730</name>
</gene>
<dbReference type="RefSeq" id="WP_124905840.1">
    <property type="nucleotide sequence ID" value="NZ_RQJP01000001.1"/>
</dbReference>
<proteinExistence type="predicted"/>
<dbReference type="AlphaFoldDB" id="A0A3P1CYL7"/>
<keyword evidence="3" id="KW-0998">Cell outer membrane</keyword>
<evidence type="ECO:0000256" key="2">
    <source>
        <dbReference type="ARBA" id="ARBA00022729"/>
    </source>
</evidence>
<comment type="caution">
    <text evidence="5">The sequence shown here is derived from an EMBL/GenBank/DDBJ whole genome shotgun (WGS) entry which is preliminary data.</text>
</comment>
<dbReference type="EMBL" id="RQJP01000001">
    <property type="protein sequence ID" value="RRB18339.1"/>
    <property type="molecule type" value="Genomic_DNA"/>
</dbReference>